<proteinExistence type="predicted"/>
<dbReference type="AlphaFoldDB" id="A0AAW6U7K3"/>
<accession>A0AAW6U7K3</accession>
<evidence type="ECO:0008006" key="3">
    <source>
        <dbReference type="Google" id="ProtNLM"/>
    </source>
</evidence>
<dbReference type="EMBL" id="JASCXW010000005">
    <property type="protein sequence ID" value="MDI6452472.1"/>
    <property type="molecule type" value="Genomic_DNA"/>
</dbReference>
<reference evidence="1" key="1">
    <citation type="submission" date="2023-05" db="EMBL/GenBank/DDBJ databases">
        <title>Mariniplasma microaerophilum sp. nov., a novel anaerobic mollicute isolated from terrestrial mud volcano, Taman Peninsula, Russia.</title>
        <authorList>
            <person name="Khomyakova M.A."/>
            <person name="Merkel A.Y."/>
            <person name="Slobodkin A.I."/>
        </authorList>
    </citation>
    <scope>NUCLEOTIDE SEQUENCE</scope>
    <source>
        <strain evidence="1">M4Ah</strain>
    </source>
</reference>
<organism evidence="1 2">
    <name type="scientific">Peloplasma aerotolerans</name>
    <dbReference type="NCBI Taxonomy" id="3044389"/>
    <lineage>
        <taxon>Bacteria</taxon>
        <taxon>Bacillati</taxon>
        <taxon>Mycoplasmatota</taxon>
        <taxon>Mollicutes</taxon>
        <taxon>Acholeplasmatales</taxon>
        <taxon>Acholeplasmataceae</taxon>
        <taxon>Peloplasma</taxon>
    </lineage>
</organism>
<keyword evidence="2" id="KW-1185">Reference proteome</keyword>
<dbReference type="Proteomes" id="UP001431532">
    <property type="component" value="Unassembled WGS sequence"/>
</dbReference>
<sequence length="227" mass="26193">MTFRLKTRLMTLSLVIILLLSSSLLVVYAYFIKKQDHGIIVVTGEFTVEIFASFNDEVINIESPFYDADKKIIIVNAYDPESENYIGKLKIDIAITPEVAARVRIKLKDEWELTRIYLDQNPEYPIAPVIENVYHTPKGSGYYPFSLLKVDPSLNALYDLQGYTYINQIIPKNKTTVVHFINSGDRYPTRSNEVFHEMSFVYIDMIVDVVQANRFAEKWGIEPNFFG</sequence>
<comment type="caution">
    <text evidence="1">The sequence shown here is derived from an EMBL/GenBank/DDBJ whole genome shotgun (WGS) entry which is preliminary data.</text>
</comment>
<dbReference type="RefSeq" id="WP_282838887.1">
    <property type="nucleotide sequence ID" value="NZ_JASCXW010000005.1"/>
</dbReference>
<name>A0AAW6U7K3_9MOLU</name>
<gene>
    <name evidence="1" type="ORF">QJ521_02740</name>
</gene>
<protein>
    <recommendedName>
        <fullName evidence="3">Gingipain propeptide domain-containing protein</fullName>
    </recommendedName>
</protein>
<evidence type="ECO:0000313" key="2">
    <source>
        <dbReference type="Proteomes" id="UP001431532"/>
    </source>
</evidence>
<evidence type="ECO:0000313" key="1">
    <source>
        <dbReference type="EMBL" id="MDI6452472.1"/>
    </source>
</evidence>